<dbReference type="InterPro" id="IPR043129">
    <property type="entry name" value="ATPase_NBD"/>
</dbReference>
<dbReference type="Proteomes" id="UP001608902">
    <property type="component" value="Unassembled WGS sequence"/>
</dbReference>
<proteinExistence type="predicted"/>
<dbReference type="AlphaFoldDB" id="A0ABD6ECY7"/>
<gene>
    <name evidence="1" type="ORF">AB6A40_001945</name>
</gene>
<accession>A0ABD6ECY7</accession>
<evidence type="ECO:0000313" key="1">
    <source>
        <dbReference type="EMBL" id="MFH4975236.1"/>
    </source>
</evidence>
<name>A0ABD6ECY7_9BILA</name>
<comment type="caution">
    <text evidence="1">The sequence shown here is derived from an EMBL/GenBank/DDBJ whole genome shotgun (WGS) entry which is preliminary data.</text>
</comment>
<dbReference type="EMBL" id="JBGFUD010000789">
    <property type="protein sequence ID" value="MFH4975236.1"/>
    <property type="molecule type" value="Genomic_DNA"/>
</dbReference>
<reference evidence="1 2" key="1">
    <citation type="submission" date="2024-08" db="EMBL/GenBank/DDBJ databases">
        <title>Gnathostoma spinigerum genome.</title>
        <authorList>
            <person name="Gonzalez-Bertolin B."/>
            <person name="Monzon S."/>
            <person name="Zaballos A."/>
            <person name="Jimenez P."/>
            <person name="Dekumyoy P."/>
            <person name="Varona S."/>
            <person name="Cuesta I."/>
            <person name="Sumanam S."/>
            <person name="Adisakwattana P."/>
            <person name="Gasser R.B."/>
            <person name="Hernandez-Gonzalez A."/>
            <person name="Young N.D."/>
            <person name="Perteguer M.J."/>
        </authorList>
    </citation>
    <scope>NUCLEOTIDE SEQUENCE [LARGE SCALE GENOMIC DNA]</scope>
    <source>
        <strain evidence="1">AL3</strain>
        <tissue evidence="1">Liver</tissue>
    </source>
</reference>
<protein>
    <recommendedName>
        <fullName evidence="3">Carbohydrate kinase FGGY C-terminal domain-containing protein</fullName>
    </recommendedName>
</protein>
<organism evidence="1 2">
    <name type="scientific">Gnathostoma spinigerum</name>
    <dbReference type="NCBI Taxonomy" id="75299"/>
    <lineage>
        <taxon>Eukaryota</taxon>
        <taxon>Metazoa</taxon>
        <taxon>Ecdysozoa</taxon>
        <taxon>Nematoda</taxon>
        <taxon>Chromadorea</taxon>
        <taxon>Rhabditida</taxon>
        <taxon>Spirurina</taxon>
        <taxon>Gnathostomatomorpha</taxon>
        <taxon>Gnathostomatoidea</taxon>
        <taxon>Gnathostomatidae</taxon>
        <taxon>Gnathostoma</taxon>
    </lineage>
</organism>
<dbReference type="SUPFAM" id="SSF53067">
    <property type="entry name" value="Actin-like ATPase domain"/>
    <property type="match status" value="1"/>
</dbReference>
<evidence type="ECO:0008006" key="3">
    <source>
        <dbReference type="Google" id="ProtNLM"/>
    </source>
</evidence>
<dbReference type="Gene3D" id="3.30.420.40">
    <property type="match status" value="1"/>
</dbReference>
<sequence length="133" mass="14740">MEIDFDKFNDLLRKSSDSVGDLCIRPTIFGERGEDIGADIINLRPNTTFAELLQAMASGVVTNLFRMFPVSDLITNGIRRIVLAGNASQRCYMQPLKRILPADFEVVQSEGSTAAYGAAVFAHFLDRHQNTKS</sequence>
<evidence type="ECO:0000313" key="2">
    <source>
        <dbReference type="Proteomes" id="UP001608902"/>
    </source>
</evidence>
<keyword evidence="2" id="KW-1185">Reference proteome</keyword>